<evidence type="ECO:0000256" key="2">
    <source>
        <dbReference type="SAM" id="SignalP"/>
    </source>
</evidence>
<gene>
    <name evidence="4" type="ORF">H3309_08730</name>
</gene>
<dbReference type="PANTHER" id="PTHR42776">
    <property type="entry name" value="SERINE PEPTIDASE S9 FAMILY MEMBER"/>
    <property type="match status" value="1"/>
</dbReference>
<protein>
    <submittedName>
        <fullName evidence="4">S9 family peptidase</fullName>
    </submittedName>
</protein>
<dbReference type="Proteomes" id="UP000515292">
    <property type="component" value="Chromosome"/>
</dbReference>
<evidence type="ECO:0000313" key="4">
    <source>
        <dbReference type="EMBL" id="QMW21511.1"/>
    </source>
</evidence>
<dbReference type="SUPFAM" id="SSF53474">
    <property type="entry name" value="alpha/beta-Hydrolases"/>
    <property type="match status" value="1"/>
</dbReference>
<dbReference type="Pfam" id="PF00326">
    <property type="entry name" value="Peptidase_S9"/>
    <property type="match status" value="1"/>
</dbReference>
<dbReference type="RefSeq" id="WP_182294360.1">
    <property type="nucleotide sequence ID" value="NZ_CP059851.1"/>
</dbReference>
<dbReference type="Gene3D" id="3.40.50.1820">
    <property type="entry name" value="alpha/beta hydrolase"/>
    <property type="match status" value="1"/>
</dbReference>
<evidence type="ECO:0000256" key="1">
    <source>
        <dbReference type="ARBA" id="ARBA00022801"/>
    </source>
</evidence>
<feature type="domain" description="Peptidase S9 prolyl oligopeptidase catalytic" evidence="3">
    <location>
        <begin position="435"/>
        <end position="645"/>
    </location>
</feature>
<dbReference type="AlphaFoldDB" id="A0A7G5IDR9"/>
<sequence>MRSHHLSVAFAALAFSTVAQSQAVPPANLASAPLIERSVLFGNPVRANARISPDGQWVSWTAPSNGVMNIWVAPAADPAKARVLTTETTRPIRQYFWAPNSRQVMFIQDKGGDENFLLYGVDVKTGKQTTLTPFEKTRVQIVGISNRVPNRILVGLNNRDPKWHDIHSLDLDSGKLTLVKEGTGFASAVADDNLNLRVMSRPNAAGGEDWFEVKGTTVADKPFVSFGIDDSQTTAAIGFRDDDRTMYMLDSRGRNTAALFARDMTTGKATLLAEDARADIDNVMANPKTGLIEAWSSNYLKADWRVLSPAVKDDIAFLDSKAKGAWSVVSRTLADDRWVVTTEPSDAPPAAWLYDRKAKSLTKMFVGRPALERKPLARMHPVEIASRDGKTLVSYLTLPPTSDPDGDGRPAAPVPMVLFVHGGPWARDDYGYAGTVQFLANRGYAVLQVNFRGSTGFGKAFVNAGNGAWGREMHDDLLDGVQWAVKNGVTTADKVAIMGGSYGGYATLAGLAFTPTAFACGVDIVGPSNLSTLLSTVPPYWESFRKQLIARMGDPDTEAGRAWLKERSPLFSADRIVRPLLIGQGANDPRVKQAESDQIVAAMQAKNIPVTYVLFPDEGHGFARPVNNIAFNAVTENFLARCLGGRAQPIGGDVRASTAKVPHGAEYAPGLADALK</sequence>
<evidence type="ECO:0000259" key="3">
    <source>
        <dbReference type="Pfam" id="PF00326"/>
    </source>
</evidence>
<dbReference type="InterPro" id="IPR001375">
    <property type="entry name" value="Peptidase_S9_cat"/>
</dbReference>
<dbReference type="GO" id="GO:0004252">
    <property type="term" value="F:serine-type endopeptidase activity"/>
    <property type="evidence" value="ECO:0007669"/>
    <property type="project" value="TreeGrafter"/>
</dbReference>
<feature type="signal peptide" evidence="2">
    <location>
        <begin position="1"/>
        <end position="21"/>
    </location>
</feature>
<evidence type="ECO:0000313" key="5">
    <source>
        <dbReference type="Proteomes" id="UP000515292"/>
    </source>
</evidence>
<dbReference type="InterPro" id="IPR029058">
    <property type="entry name" value="AB_hydrolase_fold"/>
</dbReference>
<accession>A0A7G5IDR9</accession>
<dbReference type="EMBL" id="CP059851">
    <property type="protein sequence ID" value="QMW21511.1"/>
    <property type="molecule type" value="Genomic_DNA"/>
</dbReference>
<name>A0A7G5IDR9_9SPHN</name>
<keyword evidence="5" id="KW-1185">Reference proteome</keyword>
<keyword evidence="2" id="KW-0732">Signal</keyword>
<reference evidence="4 5" key="1">
    <citation type="submission" date="2020-07" db="EMBL/GenBank/DDBJ databases">
        <title>Complete genome sequence for Sandaracinobacter sp. M6.</title>
        <authorList>
            <person name="Tang Y."/>
            <person name="Liu Q."/>
            <person name="Guo Z."/>
            <person name="Lei P."/>
            <person name="Huang B."/>
        </authorList>
    </citation>
    <scope>NUCLEOTIDE SEQUENCE [LARGE SCALE GENOMIC DNA]</scope>
    <source>
        <strain evidence="4 5">M6</strain>
    </source>
</reference>
<proteinExistence type="predicted"/>
<feature type="chain" id="PRO_5028920884" evidence="2">
    <location>
        <begin position="22"/>
        <end position="676"/>
    </location>
</feature>
<dbReference type="GO" id="GO:0006508">
    <property type="term" value="P:proteolysis"/>
    <property type="evidence" value="ECO:0007669"/>
    <property type="project" value="InterPro"/>
</dbReference>
<dbReference type="Gene3D" id="2.120.10.30">
    <property type="entry name" value="TolB, C-terminal domain"/>
    <property type="match status" value="1"/>
</dbReference>
<dbReference type="SUPFAM" id="SSF82171">
    <property type="entry name" value="DPP6 N-terminal domain-like"/>
    <property type="match status" value="1"/>
</dbReference>
<organism evidence="4 5">
    <name type="scientific">Sandaracinobacteroides saxicola</name>
    <dbReference type="NCBI Taxonomy" id="2759707"/>
    <lineage>
        <taxon>Bacteria</taxon>
        <taxon>Pseudomonadati</taxon>
        <taxon>Pseudomonadota</taxon>
        <taxon>Alphaproteobacteria</taxon>
        <taxon>Sphingomonadales</taxon>
        <taxon>Sphingosinicellaceae</taxon>
        <taxon>Sandaracinobacteroides</taxon>
    </lineage>
</organism>
<dbReference type="PANTHER" id="PTHR42776:SF27">
    <property type="entry name" value="DIPEPTIDYL PEPTIDASE FAMILY MEMBER 6"/>
    <property type="match status" value="1"/>
</dbReference>
<dbReference type="InterPro" id="IPR011042">
    <property type="entry name" value="6-blade_b-propeller_TolB-like"/>
</dbReference>
<dbReference type="KEGG" id="sand:H3309_08730"/>
<keyword evidence="1" id="KW-0378">Hydrolase</keyword>